<gene>
    <name evidence="2" type="ORF">TPSD3_15525</name>
</gene>
<dbReference type="Gene3D" id="2.40.10.220">
    <property type="entry name" value="predicted glycosyltransferase like domains"/>
    <property type="match status" value="1"/>
</dbReference>
<protein>
    <recommendedName>
        <fullName evidence="1">PilZ domain-containing protein</fullName>
    </recommendedName>
</protein>
<feature type="domain" description="PilZ" evidence="1">
    <location>
        <begin position="13"/>
        <end position="114"/>
    </location>
</feature>
<dbReference type="EMBL" id="MSLT01000023">
    <property type="protein sequence ID" value="OUD12685.1"/>
    <property type="molecule type" value="Genomic_DNA"/>
</dbReference>
<name>A0A251X5Q7_9GAMM</name>
<evidence type="ECO:0000259" key="1">
    <source>
        <dbReference type="Pfam" id="PF07238"/>
    </source>
</evidence>
<comment type="caution">
    <text evidence="2">The sequence shown here is derived from an EMBL/GenBank/DDBJ whole genome shotgun (WGS) entry which is preliminary data.</text>
</comment>
<dbReference type="SUPFAM" id="SSF141371">
    <property type="entry name" value="PilZ domain-like"/>
    <property type="match status" value="1"/>
</dbReference>
<sequence length="159" mass="18200">MLESEKERHGELDKRRFIRHPVTIPLKVSHTSSSELFSVKQSQQALNNISLGGLAFHSQQAFELGIPLKINIDLVNPPFEALCSVAWCQPKNGGYDIGVRFIDQDDAEEARMVEQICHIEDYRKKLERQGRYLDMEAAAVEWLTEYGENFPLEEDAIHS</sequence>
<keyword evidence="3" id="KW-1185">Reference proteome</keyword>
<dbReference type="AlphaFoldDB" id="A0A251X5Q7"/>
<dbReference type="Pfam" id="PF07238">
    <property type="entry name" value="PilZ"/>
    <property type="match status" value="1"/>
</dbReference>
<reference evidence="2 3" key="1">
    <citation type="submission" date="2016-12" db="EMBL/GenBank/DDBJ databases">
        <title>Thioflexothrix psekupsii D3 genome sequencing and assembly.</title>
        <authorList>
            <person name="Fomenkov A."/>
            <person name="Vincze T."/>
            <person name="Grabovich M."/>
            <person name="Anton B.P."/>
            <person name="Dubinina G."/>
            <person name="Orlova M."/>
            <person name="Belousova E."/>
            <person name="Roberts R.J."/>
        </authorList>
    </citation>
    <scope>NUCLEOTIDE SEQUENCE [LARGE SCALE GENOMIC DNA]</scope>
    <source>
        <strain evidence="2">D3</strain>
    </source>
</reference>
<dbReference type="GO" id="GO:0035438">
    <property type="term" value="F:cyclic-di-GMP binding"/>
    <property type="evidence" value="ECO:0007669"/>
    <property type="project" value="InterPro"/>
</dbReference>
<dbReference type="InterPro" id="IPR009875">
    <property type="entry name" value="PilZ_domain"/>
</dbReference>
<evidence type="ECO:0000313" key="3">
    <source>
        <dbReference type="Proteomes" id="UP000194798"/>
    </source>
</evidence>
<proteinExistence type="predicted"/>
<organism evidence="2 3">
    <name type="scientific">Thioflexithrix psekupsensis</name>
    <dbReference type="NCBI Taxonomy" id="1570016"/>
    <lineage>
        <taxon>Bacteria</taxon>
        <taxon>Pseudomonadati</taxon>
        <taxon>Pseudomonadota</taxon>
        <taxon>Gammaproteobacteria</taxon>
        <taxon>Thiotrichales</taxon>
        <taxon>Thioflexithrix</taxon>
    </lineage>
</organism>
<dbReference type="Proteomes" id="UP000194798">
    <property type="component" value="Unassembled WGS sequence"/>
</dbReference>
<evidence type="ECO:0000313" key="2">
    <source>
        <dbReference type="EMBL" id="OUD12685.1"/>
    </source>
</evidence>
<accession>A0A251X5Q7</accession>